<dbReference type="Gene3D" id="3.30.450.20">
    <property type="entry name" value="PAS domain"/>
    <property type="match status" value="3"/>
</dbReference>
<evidence type="ECO:0000259" key="17">
    <source>
        <dbReference type="PROSITE" id="PS50113"/>
    </source>
</evidence>
<dbReference type="CDD" id="cd00130">
    <property type="entry name" value="PAS"/>
    <property type="match status" value="3"/>
</dbReference>
<keyword evidence="14" id="KW-0675">Receptor</keyword>
<evidence type="ECO:0000256" key="1">
    <source>
        <dbReference type="ARBA" id="ARBA00000085"/>
    </source>
</evidence>
<dbReference type="PANTHER" id="PTHR43304:SF1">
    <property type="entry name" value="PAC DOMAIN-CONTAINING PROTEIN"/>
    <property type="match status" value="1"/>
</dbReference>
<proteinExistence type="predicted"/>
<keyword evidence="13" id="KW-0157">Chromophore</keyword>
<keyword evidence="12" id="KW-0067">ATP-binding</keyword>
<dbReference type="Pfam" id="PF02518">
    <property type="entry name" value="HATPase_c"/>
    <property type="match status" value="1"/>
</dbReference>
<evidence type="ECO:0000256" key="2">
    <source>
        <dbReference type="ARBA" id="ARBA00012438"/>
    </source>
</evidence>
<organism evidence="18 19">
    <name type="scientific">Lutibaculum baratangense AMV1</name>
    <dbReference type="NCBI Taxonomy" id="631454"/>
    <lineage>
        <taxon>Bacteria</taxon>
        <taxon>Pseudomonadati</taxon>
        <taxon>Pseudomonadota</taxon>
        <taxon>Alphaproteobacteria</taxon>
        <taxon>Hyphomicrobiales</taxon>
        <taxon>Tepidamorphaceae</taxon>
        <taxon>Lutibaculum</taxon>
    </lineage>
</organism>
<feature type="domain" description="PAS" evidence="16">
    <location>
        <begin position="278"/>
        <end position="348"/>
    </location>
</feature>
<keyword evidence="4" id="KW-0600">Photoreceptor protein</keyword>
<dbReference type="SMART" id="SM00387">
    <property type="entry name" value="HATPase_c"/>
    <property type="match status" value="1"/>
</dbReference>
<name>V4RN86_9HYPH</name>
<comment type="catalytic activity">
    <reaction evidence="1">
        <text>ATP + protein L-histidine = ADP + protein N-phospho-L-histidine.</text>
        <dbReference type="EC" id="2.7.13.3"/>
    </reaction>
</comment>
<reference evidence="18 19" key="1">
    <citation type="journal article" date="2014" name="Genome Announc.">
        <title>Draft Genome Sequence of Lutibaculum baratangense Strain AMV1T, Isolated from a Mud Volcano in Andamans, India.</title>
        <authorList>
            <person name="Singh A."/>
            <person name="Sreenivas A."/>
            <person name="Sathyanarayana Reddy G."/>
            <person name="Pinnaka A.K."/>
            <person name="Shivaji S."/>
        </authorList>
    </citation>
    <scope>NUCLEOTIDE SEQUENCE [LARGE SCALE GENOMIC DNA]</scope>
    <source>
        <strain evidence="18 19">AMV1</strain>
    </source>
</reference>
<accession>V4RN86</accession>
<protein>
    <recommendedName>
        <fullName evidence="3">Blue-light-activated histidine kinase</fullName>
        <ecNumber evidence="2">2.7.13.3</ecNumber>
    </recommendedName>
</protein>
<comment type="caution">
    <text evidence="18">The sequence shown here is derived from an EMBL/GenBank/DDBJ whole genome shotgun (WGS) entry which is preliminary data.</text>
</comment>
<keyword evidence="5" id="KW-0597">Phosphoprotein</keyword>
<dbReference type="PROSITE" id="PS50113">
    <property type="entry name" value="PAC"/>
    <property type="match status" value="3"/>
</dbReference>
<dbReference type="EC" id="2.7.13.3" evidence="2"/>
<dbReference type="Pfam" id="PF07568">
    <property type="entry name" value="HisKA_2"/>
    <property type="match status" value="1"/>
</dbReference>
<evidence type="ECO:0000313" key="19">
    <source>
        <dbReference type="Proteomes" id="UP000017819"/>
    </source>
</evidence>
<dbReference type="SMART" id="SM00091">
    <property type="entry name" value="PAS"/>
    <property type="match status" value="3"/>
</dbReference>
<evidence type="ECO:0000256" key="10">
    <source>
        <dbReference type="ARBA" id="ARBA00022741"/>
    </source>
</evidence>
<evidence type="ECO:0000256" key="13">
    <source>
        <dbReference type="ARBA" id="ARBA00022991"/>
    </source>
</evidence>
<dbReference type="GO" id="GO:0004673">
    <property type="term" value="F:protein histidine kinase activity"/>
    <property type="evidence" value="ECO:0007669"/>
    <property type="project" value="UniProtKB-EC"/>
</dbReference>
<dbReference type="InterPro" id="IPR035965">
    <property type="entry name" value="PAS-like_dom_sf"/>
</dbReference>
<dbReference type="GO" id="GO:0009881">
    <property type="term" value="F:photoreceptor activity"/>
    <property type="evidence" value="ECO:0007669"/>
    <property type="project" value="UniProtKB-KW"/>
</dbReference>
<evidence type="ECO:0000256" key="3">
    <source>
        <dbReference type="ARBA" id="ARBA00021740"/>
    </source>
</evidence>
<evidence type="ECO:0000256" key="11">
    <source>
        <dbReference type="ARBA" id="ARBA00022777"/>
    </source>
</evidence>
<dbReference type="InterPro" id="IPR011102">
    <property type="entry name" value="Sig_transdc_His_kinase_HWE"/>
</dbReference>
<evidence type="ECO:0000256" key="8">
    <source>
        <dbReference type="ARBA" id="ARBA00022643"/>
    </source>
</evidence>
<dbReference type="InterPro" id="IPR001610">
    <property type="entry name" value="PAC"/>
</dbReference>
<evidence type="ECO:0000256" key="5">
    <source>
        <dbReference type="ARBA" id="ARBA00022553"/>
    </source>
</evidence>
<evidence type="ECO:0000259" key="16">
    <source>
        <dbReference type="PROSITE" id="PS50112"/>
    </source>
</evidence>
<keyword evidence="19" id="KW-1185">Reference proteome</keyword>
<feature type="domain" description="PAC" evidence="17">
    <location>
        <begin position="351"/>
        <end position="404"/>
    </location>
</feature>
<dbReference type="InterPro" id="IPR052162">
    <property type="entry name" value="Sensor_kinase/Photoreceptor"/>
</dbReference>
<keyword evidence="7" id="KW-0285">Flavoprotein</keyword>
<dbReference type="InterPro" id="IPR036890">
    <property type="entry name" value="HATPase_C_sf"/>
</dbReference>
<dbReference type="FunFam" id="3.30.450.20:FF:000099">
    <property type="entry name" value="Sensory box sensor histidine kinase"/>
    <property type="match status" value="1"/>
</dbReference>
<dbReference type="InterPro" id="IPR004358">
    <property type="entry name" value="Sig_transdc_His_kin-like_C"/>
</dbReference>
<feature type="domain" description="PAS" evidence="16">
    <location>
        <begin position="18"/>
        <end position="89"/>
    </location>
</feature>
<evidence type="ECO:0000256" key="14">
    <source>
        <dbReference type="ARBA" id="ARBA00023170"/>
    </source>
</evidence>
<dbReference type="NCBIfam" id="TIGR00229">
    <property type="entry name" value="sensory_box"/>
    <property type="match status" value="2"/>
</dbReference>
<dbReference type="eggNOG" id="COG3920">
    <property type="taxonomic scope" value="Bacteria"/>
</dbReference>
<dbReference type="PROSITE" id="PS50112">
    <property type="entry name" value="PAS"/>
    <property type="match status" value="2"/>
</dbReference>
<evidence type="ECO:0000256" key="6">
    <source>
        <dbReference type="ARBA" id="ARBA00022606"/>
    </source>
</evidence>
<dbReference type="RefSeq" id="WP_023430682.1">
    <property type="nucleotide sequence ID" value="NZ_AWXZ01000013.1"/>
</dbReference>
<evidence type="ECO:0000256" key="9">
    <source>
        <dbReference type="ARBA" id="ARBA00022679"/>
    </source>
</evidence>
<evidence type="ECO:0000259" key="15">
    <source>
        <dbReference type="PROSITE" id="PS50109"/>
    </source>
</evidence>
<sequence length="614" mass="69669">MPFERDSLIDADVPHDWDAERTKLVIDASGMGTFDYDLRTGALEWSDRCKALFGVPVEQEVSYPRFLEALHPDDRETTDQIVRDSIDPEGDGAYRAEYRVIHPDSQIRWISAQGRTYFAVEDGRKRPIRMLGTAFDITPRKATEAAIREQSERQQAALLASRTGTFRWSIETHEVDWDRTLAKLFGRPEQPLVTSLEEFLAHVHEADRDVVREQCRRCATEGANFDMEFRIVSADGSERWLLGQGRTQADARGAASYMTGACVDITDRKEAEAALRMNEARFRAIADSMPQMLWSTQPDGFHDYFNRRWYEYTGVQPGSTDGVGWNDMFHPDDRDRAWEIWRRSLETGEDYEIEYRLRRQDGAYRWVLGRARPVRDEATGEIVRWFGTCTDIEETKRAEQELKEAFEAREALLYEVNHRVKNSLAVVMSLLTLQAGRTKDEDLKQSLMEARGRIAVVAQVHQRLYTSSRHDSVELGPFLIEVANDVEGLLDTESRVHLALDVDATGTVLSIDKAVPLALIVSELLTNSMKYAFPDGVEGTIRLAVEESEDGLCVVVEDDGVGLPPGFELSKSTGFGMRIVSALSRQIRGRVTVPPTPRGTRFEIFLPSSEEEDD</sequence>
<evidence type="ECO:0000256" key="4">
    <source>
        <dbReference type="ARBA" id="ARBA00022543"/>
    </source>
</evidence>
<dbReference type="InterPro" id="IPR013655">
    <property type="entry name" value="PAS_fold_3"/>
</dbReference>
<dbReference type="AlphaFoldDB" id="V4RN86"/>
<dbReference type="InterPro" id="IPR000014">
    <property type="entry name" value="PAS"/>
</dbReference>
<dbReference type="Gene3D" id="2.10.70.100">
    <property type="match status" value="2"/>
</dbReference>
<feature type="domain" description="PAC" evidence="17">
    <location>
        <begin position="225"/>
        <end position="277"/>
    </location>
</feature>
<dbReference type="SMART" id="SM00086">
    <property type="entry name" value="PAC"/>
    <property type="match status" value="3"/>
</dbReference>
<dbReference type="InterPro" id="IPR005467">
    <property type="entry name" value="His_kinase_dom"/>
</dbReference>
<feature type="domain" description="Histidine kinase" evidence="15">
    <location>
        <begin position="415"/>
        <end position="610"/>
    </location>
</feature>
<dbReference type="STRING" id="631454.N177_0533"/>
<gene>
    <name evidence="18" type="ORF">N177_0533</name>
</gene>
<dbReference type="PRINTS" id="PR00344">
    <property type="entry name" value="BCTRLSENSOR"/>
</dbReference>
<dbReference type="GO" id="GO:0005524">
    <property type="term" value="F:ATP binding"/>
    <property type="evidence" value="ECO:0007669"/>
    <property type="project" value="UniProtKB-KW"/>
</dbReference>
<keyword evidence="9" id="KW-0808">Transferase</keyword>
<dbReference type="eggNOG" id="COG2202">
    <property type="taxonomic scope" value="Bacteria"/>
</dbReference>
<evidence type="ECO:0000256" key="12">
    <source>
        <dbReference type="ARBA" id="ARBA00022840"/>
    </source>
</evidence>
<keyword evidence="8" id="KW-0288">FMN</keyword>
<dbReference type="SUPFAM" id="SSF55785">
    <property type="entry name" value="PYP-like sensor domain (PAS domain)"/>
    <property type="match status" value="3"/>
</dbReference>
<evidence type="ECO:0000313" key="18">
    <source>
        <dbReference type="EMBL" id="ESR26749.1"/>
    </source>
</evidence>
<dbReference type="InterPro" id="IPR011495">
    <property type="entry name" value="Sig_transdc_His_kin_sub2_dim/P"/>
</dbReference>
<dbReference type="PATRIC" id="fig|631454.5.peg.523"/>
<dbReference type="PANTHER" id="PTHR43304">
    <property type="entry name" value="PHYTOCHROME-LIKE PROTEIN CPH1"/>
    <property type="match status" value="1"/>
</dbReference>
<dbReference type="OrthoDB" id="341208at2"/>
<dbReference type="InterPro" id="IPR003594">
    <property type="entry name" value="HATPase_dom"/>
</dbReference>
<keyword evidence="10" id="KW-0547">Nucleotide-binding</keyword>
<dbReference type="Gene3D" id="3.30.565.10">
    <property type="entry name" value="Histidine kinase-like ATPase, C-terminal domain"/>
    <property type="match status" value="1"/>
</dbReference>
<keyword evidence="11" id="KW-0418">Kinase</keyword>
<dbReference type="PROSITE" id="PS50109">
    <property type="entry name" value="HIS_KIN"/>
    <property type="match status" value="1"/>
</dbReference>
<dbReference type="SUPFAM" id="SSF55874">
    <property type="entry name" value="ATPase domain of HSP90 chaperone/DNA topoisomerase II/histidine kinase"/>
    <property type="match status" value="1"/>
</dbReference>
<dbReference type="Pfam" id="PF08447">
    <property type="entry name" value="PAS_3"/>
    <property type="match status" value="3"/>
</dbReference>
<dbReference type="EMBL" id="AWXZ01000013">
    <property type="protein sequence ID" value="ESR26749.1"/>
    <property type="molecule type" value="Genomic_DNA"/>
</dbReference>
<dbReference type="InterPro" id="IPR000700">
    <property type="entry name" value="PAS-assoc_C"/>
</dbReference>
<dbReference type="SMART" id="SM00911">
    <property type="entry name" value="HWE_HK"/>
    <property type="match status" value="1"/>
</dbReference>
<keyword evidence="6" id="KW-0716">Sensory transduction</keyword>
<evidence type="ECO:0000256" key="7">
    <source>
        <dbReference type="ARBA" id="ARBA00022630"/>
    </source>
</evidence>
<feature type="domain" description="PAC" evidence="17">
    <location>
        <begin position="94"/>
        <end position="149"/>
    </location>
</feature>
<dbReference type="Proteomes" id="UP000017819">
    <property type="component" value="Unassembled WGS sequence"/>
</dbReference>